<accession>A0A9Q8LG71</accession>
<dbReference type="GeneID" id="71985049"/>
<dbReference type="EMBL" id="CP090166">
    <property type="protein sequence ID" value="UJO16795.1"/>
    <property type="molecule type" value="Genomic_DNA"/>
</dbReference>
<gene>
    <name evidence="1" type="ORF">CLAFUR5_05171</name>
</gene>
<reference evidence="1" key="2">
    <citation type="journal article" date="2022" name="Microb. Genom.">
        <title>A chromosome-scale genome assembly of the tomato pathogen Cladosporium fulvum reveals a compartmentalized genome architecture and the presence of a dispensable chromosome.</title>
        <authorList>
            <person name="Zaccaron A.Z."/>
            <person name="Chen L.H."/>
            <person name="Samaras A."/>
            <person name="Stergiopoulos I."/>
        </authorList>
    </citation>
    <scope>NUCLEOTIDE SEQUENCE</scope>
    <source>
        <strain evidence="1">Race5_Kim</strain>
    </source>
</reference>
<dbReference type="Proteomes" id="UP000756132">
    <property type="component" value="Chromosome 4"/>
</dbReference>
<dbReference type="RefSeq" id="XP_047761161.1">
    <property type="nucleotide sequence ID" value="XM_047904319.1"/>
</dbReference>
<reference evidence="1" key="1">
    <citation type="submission" date="2021-12" db="EMBL/GenBank/DDBJ databases">
        <authorList>
            <person name="Zaccaron A."/>
            <person name="Stergiopoulos I."/>
        </authorList>
    </citation>
    <scope>NUCLEOTIDE SEQUENCE</scope>
    <source>
        <strain evidence="1">Race5_Kim</strain>
    </source>
</reference>
<keyword evidence="2" id="KW-1185">Reference proteome</keyword>
<proteinExistence type="predicted"/>
<evidence type="ECO:0000313" key="1">
    <source>
        <dbReference type="EMBL" id="UJO16795.1"/>
    </source>
</evidence>
<protein>
    <submittedName>
        <fullName evidence="1">Uncharacterized protein</fullName>
    </submittedName>
</protein>
<sequence length="148" mass="16401">MAGDYIWAGAARKHGSETRCVILIDFVNASDDMMDNKSATLSVWKPKYAVDDKGDTLLSGRTVNKRIFRNGDGTAGKGALRLSIRDILPSRLYETLSPSAQEERIKIPFAELCGFIEQGEKRLARAESNDLEWDLSLLRRGGAGVIQR</sequence>
<dbReference type="KEGG" id="ffu:CLAFUR5_05171"/>
<name>A0A9Q8LG71_PASFU</name>
<evidence type="ECO:0000313" key="2">
    <source>
        <dbReference type="Proteomes" id="UP000756132"/>
    </source>
</evidence>
<dbReference type="OrthoDB" id="3485856at2759"/>
<organism evidence="1 2">
    <name type="scientific">Passalora fulva</name>
    <name type="common">Tomato leaf mold</name>
    <name type="synonym">Cladosporium fulvum</name>
    <dbReference type="NCBI Taxonomy" id="5499"/>
    <lineage>
        <taxon>Eukaryota</taxon>
        <taxon>Fungi</taxon>
        <taxon>Dikarya</taxon>
        <taxon>Ascomycota</taxon>
        <taxon>Pezizomycotina</taxon>
        <taxon>Dothideomycetes</taxon>
        <taxon>Dothideomycetidae</taxon>
        <taxon>Mycosphaerellales</taxon>
        <taxon>Mycosphaerellaceae</taxon>
        <taxon>Fulvia</taxon>
    </lineage>
</organism>
<dbReference type="AlphaFoldDB" id="A0A9Q8LG71"/>